<evidence type="ECO:0000259" key="5">
    <source>
        <dbReference type="PROSITE" id="PS50102"/>
    </source>
</evidence>
<dbReference type="GO" id="GO:0003723">
    <property type="term" value="F:RNA binding"/>
    <property type="evidence" value="ECO:0007669"/>
    <property type="project" value="UniProtKB-UniRule"/>
</dbReference>
<feature type="domain" description="RRM" evidence="5">
    <location>
        <begin position="36"/>
        <end position="115"/>
    </location>
</feature>
<proteinExistence type="predicted"/>
<name>H3DD21_TETNG</name>
<dbReference type="CDD" id="cd12503">
    <property type="entry name" value="RRM1_hnRNPH_GRSF1_like"/>
    <property type="match status" value="1"/>
</dbReference>
<evidence type="ECO:0000256" key="3">
    <source>
        <dbReference type="PROSITE-ProRule" id="PRU00176"/>
    </source>
</evidence>
<dbReference type="Pfam" id="PF00076">
    <property type="entry name" value="RRM_1"/>
    <property type="match status" value="2"/>
</dbReference>
<feature type="domain" description="RRM" evidence="5">
    <location>
        <begin position="133"/>
        <end position="210"/>
    </location>
</feature>
<dbReference type="InterPro" id="IPR035979">
    <property type="entry name" value="RBD_domain_sf"/>
</dbReference>
<dbReference type="Gene3D" id="3.30.70.330">
    <property type="match status" value="3"/>
</dbReference>
<sequence length="303" mass="33508">KANQRTVCLCGGPGEDDYPPLPAYQPEPEQEKRELFIVQVKGLPWSCTADDLLKFFSECRIRDGVKGIHLTVNRMGRPSGRAFIEMEHEEDVNKALEKHRQYLGPRYVEVYEVTERDAEAIIKKAAEAQADDGVVRLRGLPFTSTEADITRFFSDLDIMENGITIITDYAGRNSGDAFVPFVSPAAAARALPLARALLGGRSIAVFPRRSEEVYSRQRIRTSGFSQAGHRGTSSQRSVQSSSSPLPCIPLRGLPFPVCGEDLVRFFSPLPVSKMLIEFGPDGRPSGEADVYFTRHQDAVAAMS</sequence>
<dbReference type="SMART" id="SM00360">
    <property type="entry name" value="RRM"/>
    <property type="match status" value="2"/>
</dbReference>
<feature type="region of interest" description="Disordered" evidence="4">
    <location>
        <begin position="221"/>
        <end position="243"/>
    </location>
</feature>
<dbReference type="Proteomes" id="UP000007303">
    <property type="component" value="Unassembled WGS sequence"/>
</dbReference>
<keyword evidence="2 3" id="KW-0694">RNA-binding</keyword>
<reference evidence="7" key="1">
    <citation type="journal article" date="2004" name="Nature">
        <title>Genome duplication in the teleost fish Tetraodon nigroviridis reveals the early vertebrate proto-karyotype.</title>
        <authorList>
            <person name="Jaillon O."/>
            <person name="Aury J.-M."/>
            <person name="Brunet F."/>
            <person name="Petit J.-L."/>
            <person name="Stange-Thomann N."/>
            <person name="Mauceli E."/>
            <person name="Bouneau L."/>
            <person name="Fischer C."/>
            <person name="Ozouf-Costaz C."/>
            <person name="Bernot A."/>
            <person name="Nicaud S."/>
            <person name="Jaffe D."/>
            <person name="Fisher S."/>
            <person name="Lutfalla G."/>
            <person name="Dossat C."/>
            <person name="Segurens B."/>
            <person name="Dasilva C."/>
            <person name="Salanoubat M."/>
            <person name="Levy M."/>
            <person name="Boudet N."/>
            <person name="Castellano S."/>
            <person name="Anthouard V."/>
            <person name="Jubin C."/>
            <person name="Castelli V."/>
            <person name="Katinka M."/>
            <person name="Vacherie B."/>
            <person name="Biemont C."/>
            <person name="Skalli Z."/>
            <person name="Cattolico L."/>
            <person name="Poulain J."/>
            <person name="De Berardinis V."/>
            <person name="Cruaud C."/>
            <person name="Duprat S."/>
            <person name="Brottier P."/>
            <person name="Coutanceau J.-P."/>
            <person name="Gouzy J."/>
            <person name="Parra G."/>
            <person name="Lardier G."/>
            <person name="Chapple C."/>
            <person name="McKernan K.J."/>
            <person name="McEwan P."/>
            <person name="Bosak S."/>
            <person name="Kellis M."/>
            <person name="Volff J.-N."/>
            <person name="Guigo R."/>
            <person name="Zody M.C."/>
            <person name="Mesirov J."/>
            <person name="Lindblad-Toh K."/>
            <person name="Birren B."/>
            <person name="Nusbaum C."/>
            <person name="Kahn D."/>
            <person name="Robinson-Rechavi M."/>
            <person name="Laudet V."/>
            <person name="Schachter V."/>
            <person name="Quetier F."/>
            <person name="Saurin W."/>
            <person name="Scarpelli C."/>
            <person name="Wincker P."/>
            <person name="Lander E.S."/>
            <person name="Weissenbach J."/>
            <person name="Roest Crollius H."/>
        </authorList>
    </citation>
    <scope>NUCLEOTIDE SEQUENCE [LARGE SCALE GENOMIC DNA]</scope>
</reference>
<accession>H3DD21</accession>
<dbReference type="PROSITE" id="PS50102">
    <property type="entry name" value="RRM"/>
    <property type="match status" value="2"/>
</dbReference>
<dbReference type="InterPro" id="IPR012677">
    <property type="entry name" value="Nucleotide-bd_a/b_plait_sf"/>
</dbReference>
<reference evidence="6" key="2">
    <citation type="submission" date="2025-08" db="UniProtKB">
        <authorList>
            <consortium name="Ensembl"/>
        </authorList>
    </citation>
    <scope>IDENTIFICATION</scope>
</reference>
<organism evidence="6 7">
    <name type="scientific">Tetraodon nigroviridis</name>
    <name type="common">Spotted green pufferfish</name>
    <name type="synonym">Chelonodon nigroviridis</name>
    <dbReference type="NCBI Taxonomy" id="99883"/>
    <lineage>
        <taxon>Eukaryota</taxon>
        <taxon>Metazoa</taxon>
        <taxon>Chordata</taxon>
        <taxon>Craniata</taxon>
        <taxon>Vertebrata</taxon>
        <taxon>Euteleostomi</taxon>
        <taxon>Actinopterygii</taxon>
        <taxon>Neopterygii</taxon>
        <taxon>Teleostei</taxon>
        <taxon>Neoteleostei</taxon>
        <taxon>Acanthomorphata</taxon>
        <taxon>Eupercaria</taxon>
        <taxon>Tetraodontiformes</taxon>
        <taxon>Tetradontoidea</taxon>
        <taxon>Tetraodontidae</taxon>
        <taxon>Tetraodon</taxon>
    </lineage>
</organism>
<feature type="compositionally biased region" description="Low complexity" evidence="4">
    <location>
        <begin position="233"/>
        <end position="243"/>
    </location>
</feature>
<evidence type="ECO:0000313" key="6">
    <source>
        <dbReference type="Ensembl" id="ENSTNIP00000018414.1"/>
    </source>
</evidence>
<evidence type="ECO:0000313" key="7">
    <source>
        <dbReference type="Proteomes" id="UP000007303"/>
    </source>
</evidence>
<dbReference type="Ensembl" id="ENSTNIT00000018640.1">
    <property type="protein sequence ID" value="ENSTNIP00000018414.1"/>
    <property type="gene ID" value="ENSTNIG00000015350.1"/>
</dbReference>
<evidence type="ECO:0000256" key="4">
    <source>
        <dbReference type="SAM" id="MobiDB-lite"/>
    </source>
</evidence>
<dbReference type="GeneTree" id="ENSGT00940000165677"/>
<dbReference type="SUPFAM" id="SSF54928">
    <property type="entry name" value="RNA-binding domain, RBD"/>
    <property type="match status" value="3"/>
</dbReference>
<keyword evidence="1" id="KW-0677">Repeat</keyword>
<reference evidence="6" key="3">
    <citation type="submission" date="2025-09" db="UniProtKB">
        <authorList>
            <consortium name="Ensembl"/>
        </authorList>
    </citation>
    <scope>IDENTIFICATION</scope>
</reference>
<dbReference type="AlphaFoldDB" id="H3DD21"/>
<evidence type="ECO:0000256" key="2">
    <source>
        <dbReference type="ARBA" id="ARBA00022884"/>
    </source>
</evidence>
<dbReference type="InterPro" id="IPR000504">
    <property type="entry name" value="RRM_dom"/>
</dbReference>
<dbReference type="HOGENOM" id="CLU_032003_0_0_1"/>
<dbReference type="PANTHER" id="PTHR13976">
    <property type="entry name" value="HETEROGENEOUS NUCLEAR RIBONUCLEOPROTEIN-RELATED"/>
    <property type="match status" value="1"/>
</dbReference>
<evidence type="ECO:0000256" key="1">
    <source>
        <dbReference type="ARBA" id="ARBA00022737"/>
    </source>
</evidence>
<dbReference type="InterPro" id="IPR050666">
    <property type="entry name" value="ESRP"/>
</dbReference>
<keyword evidence="7" id="KW-1185">Reference proteome</keyword>
<protein>
    <recommendedName>
        <fullName evidence="5">RRM domain-containing protein</fullName>
    </recommendedName>
</protein>